<protein>
    <recommendedName>
        <fullName evidence="2">RNase MRP protein 1 RNA binding domain-containing protein</fullName>
    </recommendedName>
</protein>
<dbReference type="InterPro" id="IPR047205">
    <property type="entry name" value="RMP1"/>
</dbReference>
<proteinExistence type="predicted"/>
<dbReference type="GO" id="GO:0042134">
    <property type="term" value="F:rRNA primary transcript binding"/>
    <property type="evidence" value="ECO:0007669"/>
    <property type="project" value="InterPro"/>
</dbReference>
<dbReference type="AlphaFoldDB" id="A0A232M4G8"/>
<dbReference type="EMBL" id="NPHW01002526">
    <property type="protein sequence ID" value="OXV11279.1"/>
    <property type="molecule type" value="Genomic_DNA"/>
</dbReference>
<keyword evidence="4" id="KW-1185">Reference proteome</keyword>
<dbReference type="CDD" id="cd22573">
    <property type="entry name" value="RMP1_RBD"/>
    <property type="match status" value="1"/>
</dbReference>
<organism evidence="3 4">
    <name type="scientific">Elaphomyces granulatus</name>
    <dbReference type="NCBI Taxonomy" id="519963"/>
    <lineage>
        <taxon>Eukaryota</taxon>
        <taxon>Fungi</taxon>
        <taxon>Dikarya</taxon>
        <taxon>Ascomycota</taxon>
        <taxon>Pezizomycotina</taxon>
        <taxon>Eurotiomycetes</taxon>
        <taxon>Eurotiomycetidae</taxon>
        <taxon>Eurotiales</taxon>
        <taxon>Elaphomycetaceae</taxon>
        <taxon>Elaphomyces</taxon>
    </lineage>
</organism>
<dbReference type="Pfam" id="PF20945">
    <property type="entry name" value="RMP1"/>
    <property type="match status" value="1"/>
</dbReference>
<gene>
    <name evidence="3" type="ORF">Egran_00961</name>
</gene>
<dbReference type="PANTHER" id="PTHR37792:SF1">
    <property type="entry name" value="RIBONUCLEASE MRP PROTEIN SUBUNIT RMP1"/>
    <property type="match status" value="1"/>
</dbReference>
<sequence>MDLSKIHELYSTLHLIFHRNKNQHGNTRWWKWLSMLRRLVLRLLLALESDGKGDKVAALANHLQRHLVPRCYVEFSTIVTDGQFSPLGTVLLALTARLRKAIFIAESQQISSFDWRRSLSDDRRTKQADLGDSFSQRNDEPAHLPISVLLPVATHTDIRKRREDKFEMPHKHEVPQPDLRNGFKRRRNPIDDLFDGLA</sequence>
<reference evidence="3 4" key="1">
    <citation type="journal article" date="2015" name="Environ. Microbiol.">
        <title>Metagenome sequence of Elaphomyces granulatus from sporocarp tissue reveals Ascomycota ectomycorrhizal fingerprints of genome expansion and a Proteobacteria-rich microbiome.</title>
        <authorList>
            <person name="Quandt C.A."/>
            <person name="Kohler A."/>
            <person name="Hesse C.N."/>
            <person name="Sharpton T.J."/>
            <person name="Martin F."/>
            <person name="Spatafora J.W."/>
        </authorList>
    </citation>
    <scope>NUCLEOTIDE SEQUENCE [LARGE SCALE GENOMIC DNA]</scope>
    <source>
        <strain evidence="3 4">OSC145934</strain>
    </source>
</reference>
<dbReference type="GO" id="GO:0000466">
    <property type="term" value="P:maturation of 5.8S rRNA from tricistronic rRNA transcript (SSU-rRNA, 5.8S rRNA, LSU-rRNA)"/>
    <property type="evidence" value="ECO:0007669"/>
    <property type="project" value="TreeGrafter"/>
</dbReference>
<evidence type="ECO:0000313" key="4">
    <source>
        <dbReference type="Proteomes" id="UP000243515"/>
    </source>
</evidence>
<comment type="caution">
    <text evidence="3">The sequence shown here is derived from an EMBL/GenBank/DDBJ whole genome shotgun (WGS) entry which is preliminary data.</text>
</comment>
<evidence type="ECO:0000256" key="1">
    <source>
        <dbReference type="SAM" id="MobiDB-lite"/>
    </source>
</evidence>
<evidence type="ECO:0000313" key="3">
    <source>
        <dbReference type="EMBL" id="OXV11279.1"/>
    </source>
</evidence>
<dbReference type="GO" id="GO:0000172">
    <property type="term" value="C:ribonuclease MRP complex"/>
    <property type="evidence" value="ECO:0007669"/>
    <property type="project" value="InterPro"/>
</dbReference>
<accession>A0A232M4G8</accession>
<name>A0A232M4G8_9EURO</name>
<feature type="region of interest" description="Disordered" evidence="1">
    <location>
        <begin position="163"/>
        <end position="186"/>
    </location>
</feature>
<feature type="compositionally biased region" description="Basic and acidic residues" evidence="1">
    <location>
        <begin position="163"/>
        <end position="175"/>
    </location>
</feature>
<dbReference type="GO" id="GO:0000294">
    <property type="term" value="P:nuclear-transcribed mRNA catabolic process, RNase MRP-dependent"/>
    <property type="evidence" value="ECO:0007669"/>
    <property type="project" value="TreeGrafter"/>
</dbReference>
<dbReference type="PANTHER" id="PTHR37792">
    <property type="entry name" value="RIBONUCLEASE MRP PROTEIN SUBUNIT RMP1"/>
    <property type="match status" value="1"/>
</dbReference>
<dbReference type="Proteomes" id="UP000243515">
    <property type="component" value="Unassembled WGS sequence"/>
</dbReference>
<evidence type="ECO:0000259" key="2">
    <source>
        <dbReference type="Pfam" id="PF20945"/>
    </source>
</evidence>
<dbReference type="InterPro" id="IPR047204">
    <property type="entry name" value="RMP1_RBD"/>
</dbReference>
<dbReference type="OrthoDB" id="5414547at2759"/>
<feature type="domain" description="RNase MRP protein 1 RNA binding" evidence="2">
    <location>
        <begin position="12"/>
        <end position="97"/>
    </location>
</feature>